<comment type="caution">
    <text evidence="2">The sequence shown here is derived from an EMBL/GenBank/DDBJ whole genome shotgun (WGS) entry which is preliminary data.</text>
</comment>
<evidence type="ECO:0000313" key="3">
    <source>
        <dbReference type="Proteomes" id="UP000248856"/>
    </source>
</evidence>
<gene>
    <name evidence="2" type="ORF">AX018_103626</name>
</gene>
<sequence>MPRPDPLWRPLPEQVVVVAFPTACTQAAWPGAAGAPASFFIVQAPTEDITLPQSDLGWLRLSQPEPIAPGWSRVAYQADDNTLDARSVPVPVVVRQHRYAVEFLQQAGLLVQTEMVRVLNSPLNIDCLMAVMFIASLIKKIPVPPIKVIVTVLAVLALIALGMAVSLLRHSFAGVPEPRPLSTDTNGVPITVVPGVSVSQGLPLAQVPAEDQTIALQTLKEIYWLLKQVA</sequence>
<evidence type="ECO:0000313" key="2">
    <source>
        <dbReference type="EMBL" id="RAR77546.1"/>
    </source>
</evidence>
<dbReference type="EMBL" id="QLTA01000036">
    <property type="protein sequence ID" value="RAR77546.1"/>
    <property type="molecule type" value="Genomic_DNA"/>
</dbReference>
<keyword evidence="1" id="KW-0472">Membrane</keyword>
<name>A0A328Z5P7_9BURK</name>
<dbReference type="AlphaFoldDB" id="A0A328Z5P7"/>
<dbReference type="RefSeq" id="WP_211322458.1">
    <property type="nucleotide sequence ID" value="NZ_CBCSGC010000024.1"/>
</dbReference>
<dbReference type="Proteomes" id="UP000248856">
    <property type="component" value="Unassembled WGS sequence"/>
</dbReference>
<organism evidence="2 3">
    <name type="scientific">Paracidovorax anthurii</name>
    <dbReference type="NCBI Taxonomy" id="78229"/>
    <lineage>
        <taxon>Bacteria</taxon>
        <taxon>Pseudomonadati</taxon>
        <taxon>Pseudomonadota</taxon>
        <taxon>Betaproteobacteria</taxon>
        <taxon>Burkholderiales</taxon>
        <taxon>Comamonadaceae</taxon>
        <taxon>Paracidovorax</taxon>
    </lineage>
</organism>
<proteinExistence type="predicted"/>
<evidence type="ECO:0000256" key="1">
    <source>
        <dbReference type="SAM" id="Phobius"/>
    </source>
</evidence>
<accession>A0A328Z5P7</accession>
<feature type="transmembrane region" description="Helical" evidence="1">
    <location>
        <begin position="148"/>
        <end position="168"/>
    </location>
</feature>
<keyword evidence="1" id="KW-0812">Transmembrane</keyword>
<protein>
    <submittedName>
        <fullName evidence="2">Uncharacterized protein</fullName>
    </submittedName>
</protein>
<keyword evidence="1" id="KW-1133">Transmembrane helix</keyword>
<reference evidence="2 3" key="1">
    <citation type="submission" date="2018-06" db="EMBL/GenBank/DDBJ databases">
        <title>Genomic Encyclopedia of Archaeal and Bacterial Type Strains, Phase II (KMG-II): from individual species to whole genera.</title>
        <authorList>
            <person name="Goeker M."/>
        </authorList>
    </citation>
    <scope>NUCLEOTIDE SEQUENCE [LARGE SCALE GENOMIC DNA]</scope>
    <source>
        <strain evidence="2 3">CFPB 3232</strain>
    </source>
</reference>
<keyword evidence="3" id="KW-1185">Reference proteome</keyword>